<dbReference type="EMBL" id="JASDAP010000016">
    <property type="protein sequence ID" value="KAK1889971.1"/>
    <property type="molecule type" value="Genomic_DNA"/>
</dbReference>
<proteinExistence type="predicted"/>
<feature type="non-terminal residue" evidence="2">
    <location>
        <position position="129"/>
    </location>
</feature>
<feature type="compositionally biased region" description="Polar residues" evidence="1">
    <location>
        <begin position="61"/>
        <end position="70"/>
    </location>
</feature>
<feature type="non-terminal residue" evidence="2">
    <location>
        <position position="1"/>
    </location>
</feature>
<sequence length="129" mass="14326">CRTGDKNLEESSILQSLGFFRIKLLPLKNNHGVGKGVYHHQVANPHTRCCPDMTRPHSHSNRFSSKSTGGDSAKVRSGTDISKNEKIIPLSIELQYQLSVTAVSGYQRLQGCWDDEWLPGAEVYVVITS</sequence>
<gene>
    <name evidence="2" type="ORF">KUDE01_014644</name>
</gene>
<reference evidence="2" key="1">
    <citation type="submission" date="2023-04" db="EMBL/GenBank/DDBJ databases">
        <title>Chromosome-level genome of Chaenocephalus aceratus.</title>
        <authorList>
            <person name="Park H."/>
        </authorList>
    </citation>
    <scope>NUCLEOTIDE SEQUENCE</scope>
    <source>
        <strain evidence="2">DE</strain>
        <tissue evidence="2">Muscle</tissue>
    </source>
</reference>
<evidence type="ECO:0000256" key="1">
    <source>
        <dbReference type="SAM" id="MobiDB-lite"/>
    </source>
</evidence>
<evidence type="ECO:0000313" key="2">
    <source>
        <dbReference type="EMBL" id="KAK1889971.1"/>
    </source>
</evidence>
<name>A0AAD9F6G3_DISEL</name>
<keyword evidence="3" id="KW-1185">Reference proteome</keyword>
<feature type="region of interest" description="Disordered" evidence="1">
    <location>
        <begin position="55"/>
        <end position="78"/>
    </location>
</feature>
<dbReference type="AlphaFoldDB" id="A0AAD9F6G3"/>
<evidence type="ECO:0000313" key="3">
    <source>
        <dbReference type="Proteomes" id="UP001228049"/>
    </source>
</evidence>
<accession>A0AAD9F6G3</accession>
<dbReference type="Proteomes" id="UP001228049">
    <property type="component" value="Unassembled WGS sequence"/>
</dbReference>
<comment type="caution">
    <text evidence="2">The sequence shown here is derived from an EMBL/GenBank/DDBJ whole genome shotgun (WGS) entry which is preliminary data.</text>
</comment>
<organism evidence="2 3">
    <name type="scientific">Dissostichus eleginoides</name>
    <name type="common">Patagonian toothfish</name>
    <name type="synonym">Dissostichus amissus</name>
    <dbReference type="NCBI Taxonomy" id="100907"/>
    <lineage>
        <taxon>Eukaryota</taxon>
        <taxon>Metazoa</taxon>
        <taxon>Chordata</taxon>
        <taxon>Craniata</taxon>
        <taxon>Vertebrata</taxon>
        <taxon>Euteleostomi</taxon>
        <taxon>Actinopterygii</taxon>
        <taxon>Neopterygii</taxon>
        <taxon>Teleostei</taxon>
        <taxon>Neoteleostei</taxon>
        <taxon>Acanthomorphata</taxon>
        <taxon>Eupercaria</taxon>
        <taxon>Perciformes</taxon>
        <taxon>Notothenioidei</taxon>
        <taxon>Nototheniidae</taxon>
        <taxon>Dissostichus</taxon>
    </lineage>
</organism>
<protein>
    <submittedName>
        <fullName evidence="2">Fibulin-1</fullName>
    </submittedName>
</protein>